<proteinExistence type="predicted"/>
<protein>
    <submittedName>
        <fullName evidence="2">Uncharacterized protein</fullName>
    </submittedName>
</protein>
<dbReference type="OrthoDB" id="3243284at2"/>
<evidence type="ECO:0000256" key="1">
    <source>
        <dbReference type="SAM" id="Phobius"/>
    </source>
</evidence>
<organism evidence="2 3">
    <name type="scientific">Bifidobacterium myosotis</name>
    <dbReference type="NCBI Taxonomy" id="1630166"/>
    <lineage>
        <taxon>Bacteria</taxon>
        <taxon>Bacillati</taxon>
        <taxon>Actinomycetota</taxon>
        <taxon>Actinomycetes</taxon>
        <taxon>Bifidobacteriales</taxon>
        <taxon>Bifidobacteriaceae</taxon>
        <taxon>Bifidobacterium</taxon>
    </lineage>
</organism>
<dbReference type="Proteomes" id="UP000216871">
    <property type="component" value="Unassembled WGS sequence"/>
</dbReference>
<keyword evidence="1" id="KW-0812">Transmembrane</keyword>
<accession>A0A261FE21</accession>
<reference evidence="2 3" key="1">
    <citation type="journal article" date="2017" name="BMC Genomics">
        <title>Comparative genomic and phylogenomic analyses of the Bifidobacteriaceae family.</title>
        <authorList>
            <person name="Lugli G.A."/>
            <person name="Milani C."/>
            <person name="Turroni F."/>
            <person name="Duranti S."/>
            <person name="Mancabelli L."/>
            <person name="Mangifesta M."/>
            <person name="Ferrario C."/>
            <person name="Modesto M."/>
            <person name="Mattarelli P."/>
            <person name="Jiri K."/>
            <person name="van Sinderen D."/>
            <person name="Ventura M."/>
        </authorList>
    </citation>
    <scope>NUCLEOTIDE SEQUENCE [LARGE SCALE GENOMIC DNA]</scope>
    <source>
        <strain evidence="2 3">DSM 100196</strain>
    </source>
</reference>
<feature type="transmembrane region" description="Helical" evidence="1">
    <location>
        <begin position="6"/>
        <end position="26"/>
    </location>
</feature>
<sequence length="106" mass="12167">MPWWIWLILALFMLSMIVAGLIYAGIHGLRALHDMSGVAERVGERLAAMGEPDESADSAVEPPLFTQPLSKAQERYAETYAAVLRRRAAKRERHTRAWSRWKRFND</sequence>
<comment type="caution">
    <text evidence="2">The sequence shown here is derived from an EMBL/GenBank/DDBJ whole genome shotgun (WGS) entry which is preliminary data.</text>
</comment>
<name>A0A261FE21_9BIFI</name>
<gene>
    <name evidence="2" type="ORF">BMYO_2008</name>
</gene>
<evidence type="ECO:0000313" key="2">
    <source>
        <dbReference type="EMBL" id="OZG57275.1"/>
    </source>
</evidence>
<dbReference type="RefSeq" id="WP_094668411.1">
    <property type="nucleotide sequence ID" value="NZ_MWWW01000029.1"/>
</dbReference>
<keyword evidence="3" id="KW-1185">Reference proteome</keyword>
<evidence type="ECO:0000313" key="3">
    <source>
        <dbReference type="Proteomes" id="UP000216871"/>
    </source>
</evidence>
<dbReference type="EMBL" id="MWWW01000029">
    <property type="protein sequence ID" value="OZG57275.1"/>
    <property type="molecule type" value="Genomic_DNA"/>
</dbReference>
<dbReference type="AlphaFoldDB" id="A0A261FE21"/>
<keyword evidence="1" id="KW-1133">Transmembrane helix</keyword>
<keyword evidence="1" id="KW-0472">Membrane</keyword>